<dbReference type="InterPro" id="IPR033479">
    <property type="entry name" value="dCache_1"/>
</dbReference>
<evidence type="ECO:0000256" key="7">
    <source>
        <dbReference type="ARBA" id="ARBA00029447"/>
    </source>
</evidence>
<evidence type="ECO:0000256" key="10">
    <source>
        <dbReference type="SAM" id="Phobius"/>
    </source>
</evidence>
<evidence type="ECO:0000256" key="4">
    <source>
        <dbReference type="ARBA" id="ARBA00022692"/>
    </source>
</evidence>
<dbReference type="Gene3D" id="6.10.340.10">
    <property type="match status" value="1"/>
</dbReference>
<keyword evidence="8" id="KW-0807">Transducer</keyword>
<dbReference type="SMART" id="SM00304">
    <property type="entry name" value="HAMP"/>
    <property type="match status" value="3"/>
</dbReference>
<dbReference type="Pfam" id="PF00672">
    <property type="entry name" value="HAMP"/>
    <property type="match status" value="1"/>
</dbReference>
<dbReference type="PROSITE" id="PS50111">
    <property type="entry name" value="CHEMOTAXIS_TRANSDUC_2"/>
    <property type="match status" value="1"/>
</dbReference>
<dbReference type="InterPro" id="IPR004090">
    <property type="entry name" value="Chemotax_Me-accpt_rcpt"/>
</dbReference>
<dbReference type="Gene3D" id="1.10.287.950">
    <property type="entry name" value="Methyl-accepting chemotaxis protein"/>
    <property type="match status" value="1"/>
</dbReference>
<dbReference type="GO" id="GO:0006935">
    <property type="term" value="P:chemotaxis"/>
    <property type="evidence" value="ECO:0007669"/>
    <property type="project" value="UniProtKB-KW"/>
</dbReference>
<gene>
    <name evidence="13" type="ORF">FHY64_19015</name>
</gene>
<dbReference type="SMART" id="SM00283">
    <property type="entry name" value="MA"/>
    <property type="match status" value="1"/>
</dbReference>
<evidence type="ECO:0000256" key="3">
    <source>
        <dbReference type="ARBA" id="ARBA00022500"/>
    </source>
</evidence>
<dbReference type="OrthoDB" id="354287at2"/>
<comment type="caution">
    <text evidence="13">The sequence shown here is derived from an EMBL/GenBank/DDBJ whole genome shotgun (WGS) entry which is preliminary data.</text>
</comment>
<dbReference type="Gene3D" id="3.30.450.20">
    <property type="entry name" value="PAS domain"/>
    <property type="match status" value="1"/>
</dbReference>
<reference evidence="13 14" key="1">
    <citation type="submission" date="2019-06" db="EMBL/GenBank/DDBJ databases">
        <title>Genome of new Rhodobacteraceae sp. SM1903.</title>
        <authorList>
            <person name="Ren X."/>
        </authorList>
    </citation>
    <scope>NUCLEOTIDE SEQUENCE [LARGE SCALE GENOMIC DNA]</scope>
    <source>
        <strain evidence="13 14">SM1903</strain>
    </source>
</reference>
<dbReference type="Proteomes" id="UP000314011">
    <property type="component" value="Unassembled WGS sequence"/>
</dbReference>
<evidence type="ECO:0000313" key="14">
    <source>
        <dbReference type="Proteomes" id="UP000314011"/>
    </source>
</evidence>
<dbReference type="InterPro" id="IPR004089">
    <property type="entry name" value="MCPsignal_dom"/>
</dbReference>
<evidence type="ECO:0000313" key="13">
    <source>
        <dbReference type="EMBL" id="TNY30671.1"/>
    </source>
</evidence>
<dbReference type="AlphaFoldDB" id="A0A5C5G7Z7"/>
<dbReference type="SUPFAM" id="SSF58104">
    <property type="entry name" value="Methyl-accepting chemotaxis protein (MCP) signaling domain"/>
    <property type="match status" value="1"/>
</dbReference>
<feature type="domain" description="HAMP" evidence="12">
    <location>
        <begin position="383"/>
        <end position="436"/>
    </location>
</feature>
<evidence type="ECO:0000256" key="9">
    <source>
        <dbReference type="SAM" id="MobiDB-lite"/>
    </source>
</evidence>
<dbReference type="GO" id="GO:0007165">
    <property type="term" value="P:signal transduction"/>
    <property type="evidence" value="ECO:0007669"/>
    <property type="project" value="UniProtKB-KW"/>
</dbReference>
<evidence type="ECO:0000256" key="8">
    <source>
        <dbReference type="PROSITE-ProRule" id="PRU00284"/>
    </source>
</evidence>
<dbReference type="PANTHER" id="PTHR43531:SF11">
    <property type="entry name" value="METHYL-ACCEPTING CHEMOTAXIS PROTEIN 3"/>
    <property type="match status" value="1"/>
</dbReference>
<dbReference type="Pfam" id="PF00015">
    <property type="entry name" value="MCPsignal"/>
    <property type="match status" value="1"/>
</dbReference>
<dbReference type="PROSITE" id="PS50885">
    <property type="entry name" value="HAMP"/>
    <property type="match status" value="2"/>
</dbReference>
<feature type="domain" description="Methyl-accepting transducer" evidence="11">
    <location>
        <begin position="503"/>
        <end position="732"/>
    </location>
</feature>
<accession>A0A5C5G7Z7</accession>
<comment type="similarity">
    <text evidence="7">Belongs to the methyl-accepting chemotaxis (MCP) protein family.</text>
</comment>
<dbReference type="GO" id="GO:0004888">
    <property type="term" value="F:transmembrane signaling receptor activity"/>
    <property type="evidence" value="ECO:0007669"/>
    <property type="project" value="InterPro"/>
</dbReference>
<name>A0A5C5G7Z7_9RHOB</name>
<dbReference type="Pfam" id="PF02743">
    <property type="entry name" value="dCache_1"/>
    <property type="match status" value="1"/>
</dbReference>
<feature type="domain" description="HAMP" evidence="12">
    <location>
        <begin position="446"/>
        <end position="498"/>
    </location>
</feature>
<organism evidence="13 14">
    <name type="scientific">Pelagovum pacificum</name>
    <dbReference type="NCBI Taxonomy" id="2588711"/>
    <lineage>
        <taxon>Bacteria</taxon>
        <taxon>Pseudomonadati</taxon>
        <taxon>Pseudomonadota</taxon>
        <taxon>Alphaproteobacteria</taxon>
        <taxon>Rhodobacterales</taxon>
        <taxon>Paracoccaceae</taxon>
        <taxon>Pelagovum</taxon>
    </lineage>
</organism>
<keyword evidence="3" id="KW-0145">Chemotaxis</keyword>
<keyword evidence="6 10" id="KW-0472">Membrane</keyword>
<sequence>MMKPARTSRGAVKDNQMRKFDNIRLSVKLPAMLVLLSILVATGNAGVGFFQFRQVLIRDALTSLSDVAESHQRSLEASLDNIRQELLSQASSPQTAFAISRFTAAASQLEGDIKDTLQSLYIDNNPNETGAKHLLERADDTSAYSVIHGQYHPYFRDLMETFGYYDVFLINPEGTVIYTVYKEADYATNLERGAYATTGLGRAFRAARDGGPGQVHFVDFEAYAPSMNAPTSFIAAPVQDGDGEFVGVLAYQMPVERLMEVVSTDTGLGETGDAYLIGTDGRTRTPSRFVEDIGILDQLPDLPQVRAGASGESFDGSGIPGLNGQTVAAVSAPLEFLGTKMSLIVERDMSEIVASARRIELMLVIQIAICVMIVLFISLAVARTITIPLARVRDGMNKVADGEYDLNLRASDREDEIGDIAKALMKFRDKLIKSDEVEKARLSAQENQKAVVEQLSVSLRNLADGDLTRKLESAFPEEYEQLRADFNETIQTLRQMIETVVENASRINTGAGEISQASDDLSRRTETQAATLEETAAALDELTSSVNSAADGAREVETIVNDAKTHAEASGVVVQSAVSAMTEIEKSSEQISQIIGVIDDIAFQTNLLALNAGVEAARAGEAGKGFAVVASEVRALAQRSSDAAKEIKSLISGSSHQVEEGVTLVGKAGEALVSIVERVNHISDLVTEITRGTVEQATGLAEINTGVTNLDQVTQQNAAMVEQSTAAAHSLSQEARELSDVVARFRVRAGDDVSIRTPLPMAVGETTRSYPAPAPVTAADSSDVWQNF</sequence>
<evidence type="ECO:0000256" key="6">
    <source>
        <dbReference type="ARBA" id="ARBA00023136"/>
    </source>
</evidence>
<dbReference type="PANTHER" id="PTHR43531">
    <property type="entry name" value="PROTEIN ICFG"/>
    <property type="match status" value="1"/>
</dbReference>
<comment type="subcellular location">
    <subcellularLocation>
        <location evidence="1">Cell membrane</location>
        <topology evidence="1">Multi-pass membrane protein</topology>
    </subcellularLocation>
</comment>
<evidence type="ECO:0000256" key="1">
    <source>
        <dbReference type="ARBA" id="ARBA00004651"/>
    </source>
</evidence>
<dbReference type="SUPFAM" id="SSF158472">
    <property type="entry name" value="HAMP domain-like"/>
    <property type="match status" value="1"/>
</dbReference>
<feature type="transmembrane region" description="Helical" evidence="10">
    <location>
        <begin position="361"/>
        <end position="382"/>
    </location>
</feature>
<dbReference type="GO" id="GO:0005886">
    <property type="term" value="C:plasma membrane"/>
    <property type="evidence" value="ECO:0007669"/>
    <property type="project" value="UniProtKB-SubCell"/>
</dbReference>
<evidence type="ECO:0000259" key="11">
    <source>
        <dbReference type="PROSITE" id="PS50111"/>
    </source>
</evidence>
<evidence type="ECO:0000259" key="12">
    <source>
        <dbReference type="PROSITE" id="PS50885"/>
    </source>
</evidence>
<keyword evidence="5 10" id="KW-1133">Transmembrane helix</keyword>
<proteinExistence type="inferred from homology"/>
<dbReference type="CDD" id="cd06225">
    <property type="entry name" value="HAMP"/>
    <property type="match status" value="1"/>
</dbReference>
<feature type="region of interest" description="Disordered" evidence="9">
    <location>
        <begin position="767"/>
        <end position="788"/>
    </location>
</feature>
<protein>
    <submittedName>
        <fullName evidence="13">HAMP domain-containing protein</fullName>
    </submittedName>
</protein>
<keyword evidence="2" id="KW-1003">Cell membrane</keyword>
<dbReference type="CDD" id="cd11386">
    <property type="entry name" value="MCP_signal"/>
    <property type="match status" value="1"/>
</dbReference>
<keyword evidence="4 10" id="KW-0812">Transmembrane</keyword>
<evidence type="ECO:0000256" key="5">
    <source>
        <dbReference type="ARBA" id="ARBA00022989"/>
    </source>
</evidence>
<dbReference type="InterPro" id="IPR003660">
    <property type="entry name" value="HAMP_dom"/>
</dbReference>
<dbReference type="FunFam" id="1.10.287.950:FF:000001">
    <property type="entry name" value="Methyl-accepting chemotaxis sensory transducer"/>
    <property type="match status" value="1"/>
</dbReference>
<dbReference type="EMBL" id="VFFF01000004">
    <property type="protein sequence ID" value="TNY30671.1"/>
    <property type="molecule type" value="Genomic_DNA"/>
</dbReference>
<keyword evidence="14" id="KW-1185">Reference proteome</keyword>
<evidence type="ECO:0000256" key="2">
    <source>
        <dbReference type="ARBA" id="ARBA00022475"/>
    </source>
</evidence>
<feature type="compositionally biased region" description="Polar residues" evidence="9">
    <location>
        <begin position="779"/>
        <end position="788"/>
    </location>
</feature>
<dbReference type="InterPro" id="IPR051310">
    <property type="entry name" value="MCP_chemotaxis"/>
</dbReference>
<dbReference type="PRINTS" id="PR00260">
    <property type="entry name" value="CHEMTRNSDUCR"/>
</dbReference>